<keyword evidence="1" id="KW-0812">Transmembrane</keyword>
<proteinExistence type="predicted"/>
<dbReference type="AlphaFoldDB" id="A0A841TQW5"/>
<feature type="transmembrane region" description="Helical" evidence="1">
    <location>
        <begin position="49"/>
        <end position="67"/>
    </location>
</feature>
<keyword evidence="1" id="KW-1133">Transmembrane helix</keyword>
<keyword evidence="3" id="KW-1185">Reference proteome</keyword>
<reference evidence="2 3" key="1">
    <citation type="submission" date="2020-08" db="EMBL/GenBank/DDBJ databases">
        <title>Cohnella phylogeny.</title>
        <authorList>
            <person name="Dunlap C."/>
        </authorList>
    </citation>
    <scope>NUCLEOTIDE SEQUENCE [LARGE SCALE GENOMIC DNA]</scope>
    <source>
        <strain evidence="2 3">DSM 25239</strain>
    </source>
</reference>
<evidence type="ECO:0000313" key="3">
    <source>
        <dbReference type="Proteomes" id="UP000553776"/>
    </source>
</evidence>
<dbReference type="Proteomes" id="UP000553776">
    <property type="component" value="Unassembled WGS sequence"/>
</dbReference>
<evidence type="ECO:0000256" key="1">
    <source>
        <dbReference type="SAM" id="Phobius"/>
    </source>
</evidence>
<feature type="transmembrane region" description="Helical" evidence="1">
    <location>
        <begin position="99"/>
        <end position="119"/>
    </location>
</feature>
<organism evidence="2 3">
    <name type="scientific">Cohnella xylanilytica</name>
    <dbReference type="NCBI Taxonomy" id="557555"/>
    <lineage>
        <taxon>Bacteria</taxon>
        <taxon>Bacillati</taxon>
        <taxon>Bacillota</taxon>
        <taxon>Bacilli</taxon>
        <taxon>Bacillales</taxon>
        <taxon>Paenibacillaceae</taxon>
        <taxon>Cohnella</taxon>
    </lineage>
</organism>
<protein>
    <submittedName>
        <fullName evidence="2">Uncharacterized protein</fullName>
    </submittedName>
</protein>
<sequence length="130" mass="14094">MNERPYSRSARIGYIALAWLFAVAVGIQTFVAGLSLFVDSSQWSLHAGLARFLAFVPLLMIVLAWSARMPAIMVWRSAALLGMVIGMFLTAILSSRIGFLSALHPVIALMLLLGTANILRSSRHPVVPAS</sequence>
<accession>A0A841TQW5</accession>
<dbReference type="InterPro" id="IPR046192">
    <property type="entry name" value="DUF6220"/>
</dbReference>
<name>A0A841TQW5_9BACL</name>
<comment type="caution">
    <text evidence="2">The sequence shown here is derived from an EMBL/GenBank/DDBJ whole genome shotgun (WGS) entry which is preliminary data.</text>
</comment>
<feature type="transmembrane region" description="Helical" evidence="1">
    <location>
        <begin position="12"/>
        <end position="37"/>
    </location>
</feature>
<dbReference type="Pfam" id="PF19728">
    <property type="entry name" value="DUF6220"/>
    <property type="match status" value="1"/>
</dbReference>
<evidence type="ECO:0000313" key="2">
    <source>
        <dbReference type="EMBL" id="MBB6690545.1"/>
    </source>
</evidence>
<feature type="transmembrane region" description="Helical" evidence="1">
    <location>
        <begin position="74"/>
        <end position="93"/>
    </location>
</feature>
<keyword evidence="1" id="KW-0472">Membrane</keyword>
<gene>
    <name evidence="2" type="ORF">H7B90_03930</name>
</gene>
<dbReference type="EMBL" id="JACJVR010000012">
    <property type="protein sequence ID" value="MBB6690545.1"/>
    <property type="molecule type" value="Genomic_DNA"/>
</dbReference>
<dbReference type="RefSeq" id="WP_185134577.1">
    <property type="nucleotide sequence ID" value="NZ_BORM01000022.1"/>
</dbReference>